<dbReference type="AlphaFoldDB" id="A0AAW8PB77"/>
<sequence length="322" mass="36862">MSAAASFRRDYSELVPPDQDFYHNILKLKGRSFLFEGTNDGVQGYGTFNLKIQDREYGLSSELSPIELSLWSFEIEERTIVCAVAQHFRRLSNSPSDANMRFRYTVEAINVSCLHHRADAAITQADCQMLSRILRKMLPDYHRMAFRNFPLQAAAPIEIVERWSNPNRQVASFLALTTQVAWDVDSAERQVEGIDSFFKEGWRDRYDFGSDNNFAVKFRAPPIEDIPSFSVIFDGLEFTYNYQEVSEKLGQKSFFSALVYAPCSPNSLRASVDGAPMSSIADETRARADQFARFRVYKKLRDRRGEKHRETPLSVIVLSGEL</sequence>
<dbReference type="EMBL" id="JAVLSH010000019">
    <property type="protein sequence ID" value="MDR9763765.1"/>
    <property type="molecule type" value="Genomic_DNA"/>
</dbReference>
<gene>
    <name evidence="1" type="ORF">RJJ37_29755</name>
</gene>
<accession>A0AAW8PB77</accession>
<proteinExistence type="predicted"/>
<dbReference type="Proteomes" id="UP001269402">
    <property type="component" value="Unassembled WGS sequence"/>
</dbReference>
<keyword evidence="2" id="KW-1185">Reference proteome</keyword>
<protein>
    <submittedName>
        <fullName evidence="1">Uncharacterized protein</fullName>
    </submittedName>
</protein>
<reference evidence="2" key="1">
    <citation type="submission" date="2023-07" db="EMBL/GenBank/DDBJ databases">
        <title>Genomic characterization of faba bean (Vicia faba) microsymbionts in Mexican soils.</title>
        <authorList>
            <person name="Rivera Orduna F.N."/>
            <person name="Guevara-Luna J."/>
            <person name="Yan J."/>
            <person name="Arroyo-Herrera I."/>
            <person name="Li Y."/>
            <person name="Vasquez-Murrieta M.S."/>
            <person name="Wang E.T."/>
        </authorList>
    </citation>
    <scope>NUCLEOTIDE SEQUENCE [LARGE SCALE GENOMIC DNA]</scope>
    <source>
        <strain evidence="2">CH6</strain>
    </source>
</reference>
<organism evidence="1 2">
    <name type="scientific">Rhizobium redzepovicii</name>
    <dbReference type="NCBI Taxonomy" id="2867518"/>
    <lineage>
        <taxon>Bacteria</taxon>
        <taxon>Pseudomonadati</taxon>
        <taxon>Pseudomonadota</taxon>
        <taxon>Alphaproteobacteria</taxon>
        <taxon>Hyphomicrobiales</taxon>
        <taxon>Rhizobiaceae</taxon>
        <taxon>Rhizobium/Agrobacterium group</taxon>
        <taxon>Rhizobium</taxon>
    </lineage>
</organism>
<dbReference type="RefSeq" id="WP_310808716.1">
    <property type="nucleotide sequence ID" value="NZ_JAVLSH010000019.1"/>
</dbReference>
<evidence type="ECO:0000313" key="1">
    <source>
        <dbReference type="EMBL" id="MDR9763765.1"/>
    </source>
</evidence>
<evidence type="ECO:0000313" key="2">
    <source>
        <dbReference type="Proteomes" id="UP001269402"/>
    </source>
</evidence>
<comment type="caution">
    <text evidence="1">The sequence shown here is derived from an EMBL/GenBank/DDBJ whole genome shotgun (WGS) entry which is preliminary data.</text>
</comment>
<name>A0AAW8PB77_9HYPH</name>